<feature type="region of interest" description="Disordered" evidence="1">
    <location>
        <begin position="259"/>
        <end position="325"/>
    </location>
</feature>
<name>A0A9W7XSK0_9FUNG</name>
<reference evidence="2" key="1">
    <citation type="submission" date="2022-07" db="EMBL/GenBank/DDBJ databases">
        <title>Phylogenomic reconstructions and comparative analyses of Kickxellomycotina fungi.</title>
        <authorList>
            <person name="Reynolds N.K."/>
            <person name="Stajich J.E."/>
            <person name="Barry K."/>
            <person name="Grigoriev I.V."/>
            <person name="Crous P."/>
            <person name="Smith M.E."/>
        </authorList>
    </citation>
    <scope>NUCLEOTIDE SEQUENCE</scope>
    <source>
        <strain evidence="2">NBRC 105413</strain>
    </source>
</reference>
<protein>
    <submittedName>
        <fullName evidence="2">Uncharacterized protein</fullName>
    </submittedName>
</protein>
<sequence length="375" mass="40880">MFRASNSSSNCRRNKSQFRQDEATDMQEFDWTRGYDWAAYRGVWQTASPDIGSSTAVTPTARGEDISLSGISELKTHLLERLDEQWLMIRQLSQCVQETNRQLGMLTFFMQQHSVYDSIHGDDSAGHRRQARAAAQGPLRFNPDMGKREVAEAGNVGQKIALRMPLERGESLESEYAPSKQADKVSKKRSGVLSIRCIVNTSEQQATAAASKEPEEEPVRQAPQASQLIQAAPPPPAPLLPPLPSIAKHLIKPIKASADQMQAGAGSPGASSHADNYRAPTKERRVPTMRPSASPEREPEPEPELEPNYERGDIAGSSRGAVEAPCPTCSVCKAAAVPAKPSEPFAAGTPIGPAPARPPMSVMQMARMFDKQNRT</sequence>
<dbReference type="Proteomes" id="UP001145021">
    <property type="component" value="Unassembled WGS sequence"/>
</dbReference>
<feature type="compositionally biased region" description="Low complexity" evidence="1">
    <location>
        <begin position="263"/>
        <end position="272"/>
    </location>
</feature>
<evidence type="ECO:0000313" key="2">
    <source>
        <dbReference type="EMBL" id="KAJ1648682.1"/>
    </source>
</evidence>
<evidence type="ECO:0000313" key="3">
    <source>
        <dbReference type="Proteomes" id="UP001145021"/>
    </source>
</evidence>
<dbReference type="AlphaFoldDB" id="A0A9W7XSK0"/>
<organism evidence="2 3">
    <name type="scientific">Coemansia asiatica</name>
    <dbReference type="NCBI Taxonomy" id="1052880"/>
    <lineage>
        <taxon>Eukaryota</taxon>
        <taxon>Fungi</taxon>
        <taxon>Fungi incertae sedis</taxon>
        <taxon>Zoopagomycota</taxon>
        <taxon>Kickxellomycotina</taxon>
        <taxon>Kickxellomycetes</taxon>
        <taxon>Kickxellales</taxon>
        <taxon>Kickxellaceae</taxon>
        <taxon>Coemansia</taxon>
    </lineage>
</organism>
<keyword evidence="3" id="KW-1185">Reference proteome</keyword>
<gene>
    <name evidence="2" type="ORF">LPJ64_000001</name>
</gene>
<comment type="caution">
    <text evidence="2">The sequence shown here is derived from an EMBL/GenBank/DDBJ whole genome shotgun (WGS) entry which is preliminary data.</text>
</comment>
<feature type="region of interest" description="Disordered" evidence="1">
    <location>
        <begin position="206"/>
        <end position="225"/>
    </location>
</feature>
<accession>A0A9W7XSK0</accession>
<dbReference type="EMBL" id="JANBOH010000001">
    <property type="protein sequence ID" value="KAJ1648682.1"/>
    <property type="molecule type" value="Genomic_DNA"/>
</dbReference>
<proteinExistence type="predicted"/>
<evidence type="ECO:0000256" key="1">
    <source>
        <dbReference type="SAM" id="MobiDB-lite"/>
    </source>
</evidence>